<organism evidence="1 2">
    <name type="scientific">Aphis craccivora</name>
    <name type="common">Cowpea aphid</name>
    <dbReference type="NCBI Taxonomy" id="307492"/>
    <lineage>
        <taxon>Eukaryota</taxon>
        <taxon>Metazoa</taxon>
        <taxon>Ecdysozoa</taxon>
        <taxon>Arthropoda</taxon>
        <taxon>Hexapoda</taxon>
        <taxon>Insecta</taxon>
        <taxon>Pterygota</taxon>
        <taxon>Neoptera</taxon>
        <taxon>Paraneoptera</taxon>
        <taxon>Hemiptera</taxon>
        <taxon>Sternorrhyncha</taxon>
        <taxon>Aphidomorpha</taxon>
        <taxon>Aphidoidea</taxon>
        <taxon>Aphididae</taxon>
        <taxon>Aphidini</taxon>
        <taxon>Aphis</taxon>
        <taxon>Aphis</taxon>
    </lineage>
</organism>
<reference evidence="1 2" key="1">
    <citation type="submission" date="2019-08" db="EMBL/GenBank/DDBJ databases">
        <title>Whole genome of Aphis craccivora.</title>
        <authorList>
            <person name="Voronova N.V."/>
            <person name="Shulinski R.S."/>
            <person name="Bandarenka Y.V."/>
            <person name="Zhorov D.G."/>
            <person name="Warner D."/>
        </authorList>
    </citation>
    <scope>NUCLEOTIDE SEQUENCE [LARGE SCALE GENOMIC DNA]</scope>
    <source>
        <strain evidence="1">180601</strain>
        <tissue evidence="1">Whole Body</tissue>
    </source>
</reference>
<keyword evidence="2" id="KW-1185">Reference proteome</keyword>
<dbReference type="Proteomes" id="UP000478052">
    <property type="component" value="Unassembled WGS sequence"/>
</dbReference>
<accession>A0A6G0Z5Y5</accession>
<name>A0A6G0Z5Y5_APHCR</name>
<sequence length="62" mass="6877">MAGIGLSEECFSHGQFYVACCRVSSASSLAKIKRIKKPAKTEPKLMAREQSWNKIISETTTQ</sequence>
<comment type="caution">
    <text evidence="1">The sequence shown here is derived from an EMBL/GenBank/DDBJ whole genome shotgun (WGS) entry which is preliminary data.</text>
</comment>
<evidence type="ECO:0000313" key="2">
    <source>
        <dbReference type="Proteomes" id="UP000478052"/>
    </source>
</evidence>
<keyword evidence="1" id="KW-0347">Helicase</keyword>
<evidence type="ECO:0000313" key="1">
    <source>
        <dbReference type="EMBL" id="KAF0765901.1"/>
    </source>
</evidence>
<protein>
    <submittedName>
        <fullName evidence="1">ATP-dependent DNA helicase PIF1-like</fullName>
    </submittedName>
</protein>
<proteinExistence type="predicted"/>
<dbReference type="GO" id="GO:0004386">
    <property type="term" value="F:helicase activity"/>
    <property type="evidence" value="ECO:0007669"/>
    <property type="project" value="UniProtKB-KW"/>
</dbReference>
<dbReference type="EMBL" id="VUJU01001306">
    <property type="protein sequence ID" value="KAF0765901.1"/>
    <property type="molecule type" value="Genomic_DNA"/>
</dbReference>
<keyword evidence="1" id="KW-0547">Nucleotide-binding</keyword>
<keyword evidence="1" id="KW-0378">Hydrolase</keyword>
<dbReference type="AlphaFoldDB" id="A0A6G0Z5Y5"/>
<gene>
    <name evidence="1" type="ORF">FWK35_00000646</name>
</gene>
<keyword evidence="1" id="KW-0067">ATP-binding</keyword>